<dbReference type="PANTHER" id="PTHR30383">
    <property type="entry name" value="THIOESTERASE 1/PROTEASE 1/LYSOPHOSPHOLIPASE L1"/>
    <property type="match status" value="1"/>
</dbReference>
<evidence type="ECO:0000313" key="3">
    <source>
        <dbReference type="Proteomes" id="UP000009399"/>
    </source>
</evidence>
<sequence>MLRKAIKLKILAGSLAAATGVTITSIAIYSAPTLAKKEATKTNLNNSVSKNQNQLIDKVNYLAIGDSITAGFNLESGNDIRGNFKDNHVRGLSYPAYLANYIQMVKKDALVSFDNLALSGSTIRNWLYLLEPSRKNEANQNKEILKFTLELDKQTNNHFADVIKSVFNDFESTSYPKLIQKVKDSNLITLSLGANDLILSLDYELLSQINNEKHTLLKQQLINQFKQSQNDKLEQVRKNLAKLILLIKKINPKTNINLIGYSENLTAVASLFSSMLENSLNLDKDYIIQIIKKLNETIKEVAAQTKVNYINVYDKQLWEANKKEWLKNDLDIHPSTFGYKKMAQEIFLKLSLKQNQKSQLFSLIPYWNENYLTQDNNSYKQQIDFKLTNEQIIKKLVRNKTINNWTKQATELDKLSEIEFFKANKTATQAWKSILYAYLVTNTSVLNKVVDGSDLNSEIKENIKSFFKDKNFPSFLQEVLSTKLVSNFIASFESYVLQANEKQTFESLINYVKNKGLNDKDLIAFLQSILNSKLITENKEQFKSVVLDLLFINKHIINFVFSKFNLQSQLDTKTVNAILGFQSFYEFFKQIVDELIDHKDEYLKINQLSDIFQIFLSKEENIKKLKQFFVNFSGEMLKNDVVISSIIKWISVALNVEIDQSTLEQIVSTVHQFSDQILNTKLFSVVQEKFTSEIISVLNSATKEELYNFKVIDKIIERSKKVASSLVTEETFTTLLNDLHNLNINVSQLNIIKEALLPLYDFLTNDQTKKAIYNFADIKDENLKELISLSLSYLSKNNSIQDTVELILDDFFINHKKDYDNLTTAKQFLGTWIKRRREFIERIIYNFINENIQNQKFSSILKKIISSNEYITLSDSSQRTLIALFEALLKRFPHENKKIPSVIQSTLDQFWTAIITYLKSNEKNFDNFDKYFSISKLFPEENVVNLLREISFISKDSHNPDLTIDKLFSLGNEVLRSDLVKKLIFKYINFHVEGKTVEESQGIFNNLYDTVISSASFKSFVDLFIKYASTFNVDDNNFSITNLLKQFLTTKKDEIKKAFKEFTLENIKQPYIHSLINSIIHKNFKSLGIDFSDDNVQTILDVIRALLQKDVDNEVHKNDSSYRPLKTVNLILDEIHKFLIAYLDNKKDFKVDFKTSDIINLILDFAQIVDNNEFKSNNYEKLASVVRKLLKSDIAKNQLKQSISSFSQKYNSLLSKELYILVDKLIDSNRINDVIKLVFDYLKNNKQDLQNEADHPTGQSFSSLFVKFLTNKKEDLKKIVKQLIEENIDTNEVRNLFKKVFEVELKVQISPTETDFLIYTIKELISGKHKFIDVNSALSNKSSFDIVLDKIFDLVITKLSNKPDAKISFTSQEMLHFLKELLLIINQTSSTQQKNNLVSLVNKLLKSEFVDQQIAKLDLSFLDKNKYTKNTLSQTQIRPIIKDIISWDRTAKFVDSLVRSMNLTNQEISSLKSVQELIPILIRKHKQLFKDYLYDLLAKISDYDQVGNVFVNLIKDQLKLTQLTRSEDKQKIKDFVKNIAHAARNIKLVSSIIDKLVVEFSKNNQEISISKISSILSSIFADKNFLSTEKIFSLIDAIENPHHPDPKNPKIKIQTLVNFLDLIFITASDWNNQNNTKKENISPILNHFNTLNPKHQAISWTGQLPPGDFGSGTKINLNKIGIFVKYIYDDFKLRHVGQQIRKDNYRRYPEGRMIYRLTAILLLTVWEELFRDASSIVQVNGFWKEDLNAKTGIAEVYKYLTSSHDNDIKNLIKAFYGKYTPTGGWLFKSWRNNTNYLKDDLVPMVYWSGSADRFERHVYPRIKDRIIHQIRNGHDDNH</sequence>
<dbReference type="InterPro" id="IPR051532">
    <property type="entry name" value="Ester_Hydrolysis_Enzymes"/>
</dbReference>
<proteinExistence type="predicted"/>
<dbReference type="SUPFAM" id="SSF52266">
    <property type="entry name" value="SGNH hydrolase"/>
    <property type="match status" value="1"/>
</dbReference>
<dbReference type="PANTHER" id="PTHR30383:SF5">
    <property type="entry name" value="SGNH HYDROLASE-TYPE ESTERASE DOMAIN-CONTAINING PROTEIN"/>
    <property type="match status" value="1"/>
</dbReference>
<accession>A0AAI8AMT3</accession>
<dbReference type="InterPro" id="IPR036514">
    <property type="entry name" value="SGNH_hydro_sf"/>
</dbReference>
<dbReference type="Pfam" id="PF00657">
    <property type="entry name" value="Lipase_GDSL"/>
    <property type="match status" value="1"/>
</dbReference>
<name>A0AAI8AMT3_MESHY</name>
<dbReference type="Proteomes" id="UP000009399">
    <property type="component" value="Chromosome"/>
</dbReference>
<organism evidence="2 3">
    <name type="scientific">Mesomycoplasma hyorhinis SK76</name>
    <dbReference type="NCBI Taxonomy" id="1118964"/>
    <lineage>
        <taxon>Bacteria</taxon>
        <taxon>Bacillati</taxon>
        <taxon>Mycoplasmatota</taxon>
        <taxon>Mycoplasmoidales</taxon>
        <taxon>Metamycoplasmataceae</taxon>
        <taxon>Mesomycoplasma</taxon>
    </lineage>
</organism>
<protein>
    <recommendedName>
        <fullName evidence="4">SGNH hydrolase-type esterase domain-containing protein</fullName>
    </recommendedName>
</protein>
<reference evidence="2 3" key="1">
    <citation type="journal article" date="2013" name="Genome Announc.">
        <title>Complete Genome Sequence of Mycoplasma hyorhinis Strain SK76.</title>
        <authorList>
            <person name="Goodison S."/>
            <person name="Urquidi V."/>
            <person name="Kumar D."/>
            <person name="Reyes L."/>
            <person name="Rosser C.J."/>
        </authorList>
    </citation>
    <scope>NUCLEOTIDE SEQUENCE [LARGE SCALE GENOMIC DNA]</scope>
    <source>
        <strain evidence="2 3">SK76</strain>
    </source>
</reference>
<evidence type="ECO:0008006" key="4">
    <source>
        <dbReference type="Google" id="ProtNLM"/>
    </source>
</evidence>
<dbReference type="Gene3D" id="3.40.50.1110">
    <property type="entry name" value="SGNH hydrolase"/>
    <property type="match status" value="1"/>
</dbReference>
<dbReference type="RefSeq" id="WP_015084123.1">
    <property type="nucleotide sequence ID" value="NC_019552.1"/>
</dbReference>
<dbReference type="KEGG" id="mhs:MOS_329"/>
<feature type="chain" id="PRO_5042531649" description="SGNH hydrolase-type esterase domain-containing protein" evidence="1">
    <location>
        <begin position="18"/>
        <end position="1838"/>
    </location>
</feature>
<dbReference type="GO" id="GO:0004622">
    <property type="term" value="F:phosphatidylcholine lysophospholipase activity"/>
    <property type="evidence" value="ECO:0007669"/>
    <property type="project" value="TreeGrafter"/>
</dbReference>
<evidence type="ECO:0000256" key="1">
    <source>
        <dbReference type="SAM" id="SignalP"/>
    </source>
</evidence>
<dbReference type="CDD" id="cd00229">
    <property type="entry name" value="SGNH_hydrolase"/>
    <property type="match status" value="1"/>
</dbReference>
<evidence type="ECO:0000313" key="2">
    <source>
        <dbReference type="EMBL" id="AFX74255.1"/>
    </source>
</evidence>
<gene>
    <name evidence="2" type="ORF">MOS_329</name>
</gene>
<dbReference type="EMBL" id="CP003914">
    <property type="protein sequence ID" value="AFX74255.1"/>
    <property type="molecule type" value="Genomic_DNA"/>
</dbReference>
<keyword evidence="1" id="KW-0732">Signal</keyword>
<feature type="signal peptide" evidence="1">
    <location>
        <begin position="1"/>
        <end position="17"/>
    </location>
</feature>
<dbReference type="InterPro" id="IPR001087">
    <property type="entry name" value="GDSL"/>
</dbReference>